<dbReference type="NCBIfam" id="TIGR01453">
    <property type="entry name" value="grpIintron_endo"/>
    <property type="match status" value="1"/>
</dbReference>
<organism evidence="2">
    <name type="scientific">Monilinia laxa</name>
    <name type="common">Brown rot fungus</name>
    <name type="synonym">Sclerotinia laxa</name>
    <dbReference type="NCBI Taxonomy" id="61186"/>
    <lineage>
        <taxon>Eukaryota</taxon>
        <taxon>Fungi</taxon>
        <taxon>Dikarya</taxon>
        <taxon>Ascomycota</taxon>
        <taxon>Pezizomycotina</taxon>
        <taxon>Leotiomycetes</taxon>
        <taxon>Helotiales</taxon>
        <taxon>Sclerotiniaceae</taxon>
        <taxon>Monilinia</taxon>
    </lineage>
</organism>
<dbReference type="EMBL" id="MW794308">
    <property type="protein sequence ID" value="QYB20344.1"/>
    <property type="molecule type" value="Genomic_DNA"/>
</dbReference>
<feature type="domain" description="GIY-YIG" evidence="1">
    <location>
        <begin position="138"/>
        <end position="238"/>
    </location>
</feature>
<dbReference type="GeneID" id="60235960"/>
<keyword evidence="2" id="KW-0496">Mitochondrion</keyword>
<protein>
    <submittedName>
        <fullName evidence="2">GIY-YIG endonuclease</fullName>
    </submittedName>
</protein>
<keyword evidence="2" id="KW-0540">Nuclease</keyword>
<dbReference type="GO" id="GO:0004519">
    <property type="term" value="F:endonuclease activity"/>
    <property type="evidence" value="ECO:0007669"/>
    <property type="project" value="UniProtKB-KW"/>
</dbReference>
<geneLocation type="mitochondrion" evidence="2"/>
<dbReference type="RefSeq" id="YP_009945048.1">
    <property type="nucleotide sequence ID" value="NC_051483.1"/>
</dbReference>
<dbReference type="InterPro" id="IPR000305">
    <property type="entry name" value="GIY-YIG_endonuc"/>
</dbReference>
<dbReference type="InterPro" id="IPR006350">
    <property type="entry name" value="Intron_endoG1"/>
</dbReference>
<evidence type="ECO:0000259" key="1">
    <source>
        <dbReference type="PROSITE" id="PS50164"/>
    </source>
</evidence>
<dbReference type="AlphaFoldDB" id="A0A7L8EYG1"/>
<evidence type="ECO:0000313" key="2">
    <source>
        <dbReference type="EMBL" id="QOE17412.1"/>
    </source>
</evidence>
<dbReference type="CDD" id="cd10445">
    <property type="entry name" value="GIY-YIG_bI1_like"/>
    <property type="match status" value="1"/>
</dbReference>
<dbReference type="EMBL" id="MW794302">
    <property type="protein sequence ID" value="QYB19846.1"/>
    <property type="molecule type" value="Genomic_DNA"/>
</dbReference>
<dbReference type="SUPFAM" id="SSF82771">
    <property type="entry name" value="GIY-YIG endonuclease"/>
    <property type="match status" value="1"/>
</dbReference>
<evidence type="ECO:0000313" key="3">
    <source>
        <dbReference type="EMBL" id="QYB19846.1"/>
    </source>
</evidence>
<name>A0A7L8EYG1_MONLA</name>
<keyword evidence="2" id="KW-0378">Hydrolase</keyword>
<dbReference type="EMBL" id="MW794305">
    <property type="protein sequence ID" value="QYB20103.1"/>
    <property type="molecule type" value="Genomic_DNA"/>
</dbReference>
<dbReference type="InterPro" id="IPR035901">
    <property type="entry name" value="GIY-YIG_endonuc_sf"/>
</dbReference>
<keyword evidence="2" id="KW-0255">Endonuclease</keyword>
<reference evidence="2" key="1">
    <citation type="journal article" date="2020" name="Sci. Rep.">
        <title>First characterization of the complete mitochondrial genome of fungal plant-pathogen Monilinia laxa which represents the mobile intron rich structure.</title>
        <authorList>
            <person name="Yildiz G."/>
            <person name="Ozkilinc H."/>
        </authorList>
    </citation>
    <scope>NUCLEOTIDE SEQUENCE</scope>
</reference>
<dbReference type="SMART" id="SM00465">
    <property type="entry name" value="GIYc"/>
    <property type="match status" value="1"/>
</dbReference>
<dbReference type="EMBL" id="MW794306">
    <property type="protein sequence ID" value="QYB20169.1"/>
    <property type="molecule type" value="Genomic_DNA"/>
</dbReference>
<dbReference type="PROSITE" id="PS50164">
    <property type="entry name" value="GIY_YIG"/>
    <property type="match status" value="1"/>
</dbReference>
<accession>A0A7L8EYG1</accession>
<dbReference type="EMBL" id="MN881998">
    <property type="protein sequence ID" value="QOE17412.1"/>
    <property type="molecule type" value="Genomic_DNA"/>
</dbReference>
<dbReference type="EMBL" id="MW794307">
    <property type="protein sequence ID" value="QYB20259.1"/>
    <property type="molecule type" value="Genomic_DNA"/>
</dbReference>
<sequence length="386" mass="44768">MIILYEIKFLLLTNIYYIRINSIFITGKDTVHNLYYMYKLHFLALAYLLSDNAVGPLLEKFINNSKKPKHVLTPPYKAHLTITKKTFFKYRSRFFFISSASRAYYSSSKQSTIFPIDSSVTYENPLKSRHDICFNYRNFRGCYLWTSKSTGKQYIGSSINLSLILSEYFRESYLNLQSGRGSLICRALLKYGHEDFTLSIISLGPLDDKNIKYSSDNLPDFVVLEQSYLDKYKVEYNVNRVASSKYESLYISVNKGEANPSYNLLAEEAYAWNRNHSSELKILWSKSRGKNTYYLYSKNSFELDIVFFSTNKLADFFFTSVRVVKQMLELIESSEHSAIRCDDYIISNKPIESGVLANNIEILMNFDINKSKTCGIKLAADEKEIK</sequence>
<reference evidence="3" key="2">
    <citation type="journal article" date="2021" name="Front. Microbiol.">
        <title>Pan-Mitogenomics Approach Discovers Diversity and Dynamism in the Prominent Brown Rot Fungal Pathogens.</title>
        <authorList>
            <person name="Yildiz G."/>
            <person name="Ozkilinc H."/>
        </authorList>
    </citation>
    <scope>NUCLEOTIDE SEQUENCE</scope>
</reference>
<dbReference type="EMBL" id="MW794303">
    <property type="protein sequence ID" value="QYB19931.1"/>
    <property type="molecule type" value="Genomic_DNA"/>
</dbReference>
<dbReference type="Gene3D" id="3.40.1440.10">
    <property type="entry name" value="GIY-YIG endonuclease"/>
    <property type="match status" value="1"/>
</dbReference>
<gene>
    <name evidence="2" type="primary">cox1</name>
    <name evidence="3" type="synonym">HE</name>
</gene>
<proteinExistence type="predicted"/>